<dbReference type="HOGENOM" id="CLU_2540266_0_0_5"/>
<geneLocation type="plasmid" evidence="1 2">
    <name>pLPU83d</name>
</geneLocation>
<dbReference type="AlphaFoldDB" id="W6RTC3"/>
<reference evidence="1" key="1">
    <citation type="submission" date="2013-11" db="EMBL/GenBank/DDBJ databases">
        <title>Draft genome sequence of the broad-host-range Rhizobium sp. LPU83 strain, a member of the low-genetic diversity Oregon-like Rhizobium sp. group.</title>
        <authorList>
            <person name="Wibberg D."/>
            <person name="Puehler A."/>
            <person name="Schlueter A."/>
        </authorList>
    </citation>
    <scope>NUCLEOTIDE SEQUENCE [LARGE SCALE GENOMIC DNA]</scope>
    <source>
        <strain evidence="1">LPU83</strain>
        <plasmid evidence="1">pLPU83d</plasmid>
    </source>
</reference>
<organism evidence="1 2">
    <name type="scientific">Rhizobium favelukesii</name>
    <dbReference type="NCBI Taxonomy" id="348824"/>
    <lineage>
        <taxon>Bacteria</taxon>
        <taxon>Pseudomonadati</taxon>
        <taxon>Pseudomonadota</taxon>
        <taxon>Alphaproteobacteria</taxon>
        <taxon>Hyphomicrobiales</taxon>
        <taxon>Rhizobiaceae</taxon>
        <taxon>Rhizobium/Agrobacterium group</taxon>
        <taxon>Rhizobium</taxon>
    </lineage>
</organism>
<accession>W6RTC3</accession>
<dbReference type="EMBL" id="HG916855">
    <property type="protein sequence ID" value="CDM62003.1"/>
    <property type="molecule type" value="Genomic_DNA"/>
</dbReference>
<evidence type="ECO:0000313" key="2">
    <source>
        <dbReference type="Proteomes" id="UP000019443"/>
    </source>
</evidence>
<dbReference type="PATRIC" id="fig|348824.6.peg.6281"/>
<name>W6RTC3_9HYPH</name>
<sequence>MFRQPVEPIDKAQHIRRECVGDGEGPGEPFSSCQDRLYVLKPDPEERVETVPCRRILAREGGEDLIMGLMRGNDPYSKCRSLA</sequence>
<dbReference type="KEGG" id="rhl:LPU83_pLPU83d_0632"/>
<protein>
    <submittedName>
        <fullName evidence="1">Uncharacterized protein</fullName>
    </submittedName>
</protein>
<keyword evidence="2" id="KW-1185">Reference proteome</keyword>
<evidence type="ECO:0000313" key="1">
    <source>
        <dbReference type="EMBL" id="CDM62003.1"/>
    </source>
</evidence>
<dbReference type="Proteomes" id="UP000019443">
    <property type="component" value="Plasmid pLPU83d"/>
</dbReference>
<gene>
    <name evidence="1" type="ORF">LPU83_pLPU83d_0632</name>
</gene>
<keyword evidence="1" id="KW-0614">Plasmid</keyword>
<proteinExistence type="predicted"/>